<dbReference type="InterPro" id="IPR025889">
    <property type="entry name" value="GSP17M-like_dom"/>
</dbReference>
<dbReference type="EMBL" id="CP009920">
    <property type="protein sequence ID" value="AJI21888.1"/>
    <property type="molecule type" value="Genomic_DNA"/>
</dbReference>
<evidence type="ECO:0000313" key="3">
    <source>
        <dbReference type="Proteomes" id="UP000031829"/>
    </source>
</evidence>
<organism evidence="2 3">
    <name type="scientific">Priestia megaterium (strain ATCC 14581 / DSM 32 / CCUG 1817 / JCM 2506 / NBRC 15308 / NCIMB 9376 / NCTC 10342 / NRRL B-14308 / VKM B-512 / Ford 19)</name>
    <name type="common">Bacillus megaterium</name>
    <dbReference type="NCBI Taxonomy" id="1348623"/>
    <lineage>
        <taxon>Bacteria</taxon>
        <taxon>Bacillati</taxon>
        <taxon>Bacillota</taxon>
        <taxon>Bacilli</taxon>
        <taxon>Bacillales</taxon>
        <taxon>Bacillaceae</taxon>
        <taxon>Priestia</taxon>
    </lineage>
</organism>
<dbReference type="PATRIC" id="fig|592022.4.peg.681"/>
<gene>
    <name evidence="2" type="ORF">BG04_3058</name>
</gene>
<dbReference type="RefSeq" id="WP_013081802.1">
    <property type="nucleotide sequence ID" value="NZ_BCVB01000007.1"/>
</dbReference>
<evidence type="ECO:0000259" key="1">
    <source>
        <dbReference type="Pfam" id="PF11181"/>
    </source>
</evidence>
<protein>
    <submittedName>
        <fullName evidence="2">Heat induced stress YflT family protein</fullName>
    </submittedName>
</protein>
<proteinExistence type="predicted"/>
<dbReference type="KEGG" id="bmeg:BG04_3058"/>
<reference evidence="2 3" key="1">
    <citation type="journal article" date="2015" name="Genome Announc.">
        <title>Complete genome sequences for 35 biothreat assay-relevant bacillus species.</title>
        <authorList>
            <person name="Johnson S.L."/>
            <person name="Daligault H.E."/>
            <person name="Davenport K.W."/>
            <person name="Jaissle J."/>
            <person name="Frey K.G."/>
            <person name="Ladner J.T."/>
            <person name="Broomall S.M."/>
            <person name="Bishop-Lilly K.A."/>
            <person name="Bruce D.C."/>
            <person name="Gibbons H.S."/>
            <person name="Coyne S.R."/>
            <person name="Lo C.C."/>
            <person name="Meincke L."/>
            <person name="Munk A.C."/>
            <person name="Koroleva G.I."/>
            <person name="Rosenzweig C.N."/>
            <person name="Palacios G.F."/>
            <person name="Redden C.L."/>
            <person name="Minogue T.D."/>
            <person name="Chain P.S."/>
        </authorList>
    </citation>
    <scope>NUCLEOTIDE SEQUENCE [LARGE SCALE GENOMIC DNA]</scope>
    <source>
        <strain evidence="3">ATCC 14581 / DSM 32 / JCM 2506 / NBRC 15308 / NCIMB 9376 / NCTC 10342 / NRRL B-14308 / VKM B-512</strain>
    </source>
</reference>
<name>A0A0B6AMR9_PRIM2</name>
<dbReference type="AlphaFoldDB" id="A0A0B6AMR9"/>
<sequence>MKHVEVVEKGANINEAVNQFADKGFEKDEVYVFTYDKENSKNLTEVTDTNIIRLSEEGPLHSAASLFLTREDELRTKMASLGLSKDETKKYEEELKKGSAIVVAATGERKDV</sequence>
<dbReference type="Proteomes" id="UP000031829">
    <property type="component" value="Chromosome"/>
</dbReference>
<dbReference type="Pfam" id="PF11181">
    <property type="entry name" value="YflT"/>
    <property type="match status" value="1"/>
</dbReference>
<feature type="domain" description="General stress protein 17M-like" evidence="1">
    <location>
        <begin position="4"/>
        <end position="98"/>
    </location>
</feature>
<dbReference type="GeneID" id="93641122"/>
<dbReference type="HOGENOM" id="CLU_150010_1_0_9"/>
<evidence type="ECO:0000313" key="2">
    <source>
        <dbReference type="EMBL" id="AJI21888.1"/>
    </source>
</evidence>
<accession>A0A0B6AMR9</accession>